<evidence type="ECO:0000256" key="2">
    <source>
        <dbReference type="ARBA" id="ARBA00023002"/>
    </source>
</evidence>
<dbReference type="Gene3D" id="3.40.50.720">
    <property type="entry name" value="NAD(P)-binding Rossmann-like Domain"/>
    <property type="match status" value="1"/>
</dbReference>
<keyword evidence="2" id="KW-0560">Oxidoreductase</keyword>
<comment type="similarity">
    <text evidence="1">Belongs to the short-chain dehydrogenases/reductases (SDR) family.</text>
</comment>
<dbReference type="PROSITE" id="PS00061">
    <property type="entry name" value="ADH_SHORT"/>
    <property type="match status" value="1"/>
</dbReference>
<dbReference type="OrthoDB" id="158573at2"/>
<evidence type="ECO:0000313" key="4">
    <source>
        <dbReference type="Proteomes" id="UP000325415"/>
    </source>
</evidence>
<dbReference type="RefSeq" id="WP_152580866.1">
    <property type="nucleotide sequence ID" value="NZ_JAKVIV010000006.1"/>
</dbReference>
<gene>
    <name evidence="3" type="ORF">DDE84_06320</name>
</gene>
<dbReference type="SUPFAM" id="SSF51735">
    <property type="entry name" value="NAD(P)-binding Rossmann-fold domains"/>
    <property type="match status" value="1"/>
</dbReference>
<dbReference type="EMBL" id="QDAG01000006">
    <property type="protein sequence ID" value="KAE8128005.1"/>
    <property type="molecule type" value="Genomic_DNA"/>
</dbReference>
<dbReference type="Pfam" id="PF00106">
    <property type="entry name" value="adh_short"/>
    <property type="match status" value="1"/>
</dbReference>
<dbReference type="InterPro" id="IPR002347">
    <property type="entry name" value="SDR_fam"/>
</dbReference>
<dbReference type="CDD" id="cd05233">
    <property type="entry name" value="SDR_c"/>
    <property type="match status" value="1"/>
</dbReference>
<dbReference type="AlphaFoldDB" id="A0A5N6S0D7"/>
<organism evidence="3 4">
    <name type="scientific">Bifidobacterium tibiigranuli</name>
    <dbReference type="NCBI Taxonomy" id="2172043"/>
    <lineage>
        <taxon>Bacteria</taxon>
        <taxon>Bacillati</taxon>
        <taxon>Actinomycetota</taxon>
        <taxon>Actinomycetes</taxon>
        <taxon>Bifidobacteriales</taxon>
        <taxon>Bifidobacteriaceae</taxon>
        <taxon>Bifidobacterium</taxon>
    </lineage>
</organism>
<reference evidence="3 4" key="1">
    <citation type="submission" date="2018-04" db="EMBL/GenBank/DDBJ databases">
        <authorList>
            <person name="Eckel V.P."/>
            <person name="Vogel R.F."/>
        </authorList>
    </citation>
    <scope>NUCLEOTIDE SEQUENCE [LARGE SCALE GENOMIC DNA]</scope>
    <source>
        <strain evidence="4">TMW 2.1764</strain>
    </source>
</reference>
<dbReference type="PRINTS" id="PR00081">
    <property type="entry name" value="GDHRDH"/>
</dbReference>
<dbReference type="InterPro" id="IPR020904">
    <property type="entry name" value="Sc_DH/Rdtase_CS"/>
</dbReference>
<proteinExistence type="inferred from homology"/>
<keyword evidence="4" id="KW-1185">Reference proteome</keyword>
<evidence type="ECO:0000313" key="3">
    <source>
        <dbReference type="EMBL" id="KAE8128005.1"/>
    </source>
</evidence>
<name>A0A5N6S0D7_9BIFI</name>
<comment type="caution">
    <text evidence="3">The sequence shown here is derived from an EMBL/GenBank/DDBJ whole genome shotgun (WGS) entry which is preliminary data.</text>
</comment>
<dbReference type="GO" id="GO:0016491">
    <property type="term" value="F:oxidoreductase activity"/>
    <property type="evidence" value="ECO:0007669"/>
    <property type="project" value="UniProtKB-KW"/>
</dbReference>
<evidence type="ECO:0000256" key="1">
    <source>
        <dbReference type="ARBA" id="ARBA00006484"/>
    </source>
</evidence>
<dbReference type="Proteomes" id="UP000325415">
    <property type="component" value="Unassembled WGS sequence"/>
</dbReference>
<protein>
    <submittedName>
        <fullName evidence="3">SDR family NAD(P)-dependent oxidoreductase</fullName>
    </submittedName>
</protein>
<dbReference type="GeneID" id="78127296"/>
<dbReference type="GO" id="GO:0016020">
    <property type="term" value="C:membrane"/>
    <property type="evidence" value="ECO:0007669"/>
    <property type="project" value="TreeGrafter"/>
</dbReference>
<dbReference type="InterPro" id="IPR036291">
    <property type="entry name" value="NAD(P)-bd_dom_sf"/>
</dbReference>
<dbReference type="PANTHER" id="PTHR44196:SF1">
    <property type="entry name" value="DEHYDROGENASE_REDUCTASE SDR FAMILY MEMBER 7B"/>
    <property type="match status" value="1"/>
</dbReference>
<accession>A0A5N6S0D7</accession>
<dbReference type="PANTHER" id="PTHR44196">
    <property type="entry name" value="DEHYDROGENASE/REDUCTASE SDR FAMILY MEMBER 7B"/>
    <property type="match status" value="1"/>
</dbReference>
<sequence length="236" mass="25337">MDDRKRVVITGAGGGVGYATAQLLKDDWEVIATARKDEDLTRLEALGVAAVRLDVRDEESIFGLQQVVGEAPLDALVQAAAVSHTAPATDSPKNMWTLMMGTNVIGPAMVVDSLIENLRISKGTVVFLNSGAGERGVPLHSVYAASKHALRGYADTLRMEEASNGVRVSTIYPGQINTGMLRTINAEMDVDFTPADYIDPATVAGAIRFIIEASDDVHISNVDLRPRVEVSEKFNV</sequence>